<dbReference type="InterPro" id="IPR027417">
    <property type="entry name" value="P-loop_NTPase"/>
</dbReference>
<feature type="transmembrane region" description="Helical" evidence="1">
    <location>
        <begin position="181"/>
        <end position="199"/>
    </location>
</feature>
<dbReference type="SUPFAM" id="SSF52540">
    <property type="entry name" value="P-loop containing nucleoside triphosphate hydrolases"/>
    <property type="match status" value="1"/>
</dbReference>
<protein>
    <submittedName>
        <fullName evidence="3">NACHT domain-containing protein</fullName>
    </submittedName>
</protein>
<dbReference type="EMBL" id="CP058905">
    <property type="protein sequence ID" value="QLJ96611.1"/>
    <property type="molecule type" value="Genomic_DNA"/>
</dbReference>
<feature type="domain" description="NACHT" evidence="2">
    <location>
        <begin position="179"/>
        <end position="332"/>
    </location>
</feature>
<gene>
    <name evidence="3" type="ORF">HZU44_16910</name>
</gene>
<reference evidence="3" key="1">
    <citation type="submission" date="2020-08" db="EMBL/GenBank/DDBJ databases">
        <title>A bifunctional nitrone conjugated secondary metabolite targeting the ribosome.</title>
        <authorList>
            <person name="Limbrick E.M."/>
            <person name="Graf M."/>
            <person name="Derewacz D.K."/>
            <person name="Nguyen F."/>
            <person name="Spraggins J.M."/>
            <person name="Wieland M."/>
            <person name="Ynigez-Gutierrez A.E."/>
            <person name="Reisman B.J."/>
            <person name="Zinshteyn B."/>
            <person name="McCulloch K."/>
            <person name="Iverson T.M."/>
            <person name="Green R."/>
            <person name="Wilson D.N."/>
            <person name="Bachmann B.O."/>
        </authorList>
    </citation>
    <scope>NUCLEOTIDE SEQUENCE</scope>
    <source>
        <strain evidence="3">Africana</strain>
    </source>
</reference>
<feature type="transmembrane region" description="Helical" evidence="1">
    <location>
        <begin position="57"/>
        <end position="79"/>
    </location>
</feature>
<organism evidence="3">
    <name type="scientific">Micromonospora carbonacea</name>
    <dbReference type="NCBI Taxonomy" id="47853"/>
    <lineage>
        <taxon>Bacteria</taxon>
        <taxon>Bacillati</taxon>
        <taxon>Actinomycetota</taxon>
        <taxon>Actinomycetes</taxon>
        <taxon>Micromonosporales</taxon>
        <taxon>Micromonosporaceae</taxon>
        <taxon>Micromonospora</taxon>
    </lineage>
</organism>
<dbReference type="InterPro" id="IPR007111">
    <property type="entry name" value="NACHT_NTPase"/>
</dbReference>
<proteinExistence type="predicted"/>
<dbReference type="Pfam" id="PF05729">
    <property type="entry name" value="NACHT"/>
    <property type="match status" value="1"/>
</dbReference>
<feature type="transmembrane region" description="Helical" evidence="1">
    <location>
        <begin position="113"/>
        <end position="130"/>
    </location>
</feature>
<evidence type="ECO:0000259" key="2">
    <source>
        <dbReference type="Pfam" id="PF05729"/>
    </source>
</evidence>
<sequence>MRRPARGPFWAAELWWQQRRRRWRTRRERHAERVIRRRMDQRTNHRVGWRYHRRLRWAIQLGALALLAWTAYSLVLLVLDREPHLLRLSQWCGGGQPRAYYCGQVQDFVKGPLVLALGLAIFLVGRYFWVRHWYHASALRNRQLVVPTAERDISSIRIVGRDELCDLIIQRLRDRRTRRPLVLVGGIGTGKTATLVRLAELLTDTRIVPIGVDLRGVDTPEALDFHRLARDRFQRTIDTQLHAEGEADKVWRQLWVENRVVVIADGLEEVLADAQQPYDRDSVLRQAIRTAVEERLPLVIASRPDDPLRGLDALILQLEPLAEGAALEYVRAQRRQPGRGYRWDRVTALVREADVADSPFYLRLIGQLHEVDRLDRVESCDRGRSAARWRLLEEWCDALIAGDLYEDYGVPQTERGDAIEVLSALACIGLRNNRLRVRTAELAGDAGGPDAGRRWIMQELRARLHKLDPGNPQDVGLAETTGGELNLVVKHQDGVRFVHGVVQAYLGARYLTAALRDDGFLDHAFGHNDGPGRELLAALTLYAQSDGRFERRDGRDRHLLPRIRGRLVDLARRPVEADQGARDTRATRARSTALARRLLAEAVATNNRTKAVEMFAAALEIDAAAGHRAHRAIAEAVREAWPRYQGDGSVTDRPLEDAKIALVHRFGDAARLLRHGSGSAARCRRDHTPQYRQLFLMMGDETSYLPRLAAARLLAIGGDAALRALHDLLDGGPDSAGDTQRATYLRQLRTWLAPAIFLAASGQQMPDEPRWLDVARENLRRWVDRLATDPSDTARLYEITLAQGFRLAANCRLYPPHRNALLEEAERALRHARFWYSQLALLQALTLLALPHDPAETLRERGHGSDPRGLMDYWLAIAGGGDDAPSPGSGTIHPLVEEAAALCVEALVDRHPERHCWVDEREIVCRVGSASPQPEIRRLQDSWLQPSLGWGVLAPRAQRLLADVMLLLNLSDRGADDVERAARISRACRQDLPPCLTIDRSALRVTLSRRQAHEVHPGSTCIDDCPFRLCPLPPKGDELPYQMDEVFCARQVDLVGHWLRPQARAGWQAVNRSDLRAFWREMSERMAPAWRK</sequence>
<accession>A0A7D6CFG5</accession>
<name>A0A7D6CFG5_9ACTN</name>
<keyword evidence="1" id="KW-0812">Transmembrane</keyword>
<dbReference type="Gene3D" id="3.40.50.300">
    <property type="entry name" value="P-loop containing nucleotide triphosphate hydrolases"/>
    <property type="match status" value="1"/>
</dbReference>
<evidence type="ECO:0000256" key="1">
    <source>
        <dbReference type="SAM" id="Phobius"/>
    </source>
</evidence>
<evidence type="ECO:0000313" key="3">
    <source>
        <dbReference type="EMBL" id="QLJ96611.1"/>
    </source>
</evidence>
<keyword evidence="1" id="KW-0472">Membrane</keyword>
<dbReference type="AlphaFoldDB" id="A0A7D6CFG5"/>
<keyword evidence="1" id="KW-1133">Transmembrane helix</keyword>